<evidence type="ECO:0000313" key="3">
    <source>
        <dbReference type="Proteomes" id="UP000628710"/>
    </source>
</evidence>
<dbReference type="Pfam" id="PF13723">
    <property type="entry name" value="Ketoacyl-synt_2"/>
    <property type="match status" value="1"/>
</dbReference>
<evidence type="ECO:0000313" key="2">
    <source>
        <dbReference type="EMBL" id="MBJ7538706.1"/>
    </source>
</evidence>
<evidence type="ECO:0000259" key="1">
    <source>
        <dbReference type="Pfam" id="PF13723"/>
    </source>
</evidence>
<sequence length="240" mass="26528">MLSFKLKTWNAYAPSLESIDSWGNWLNDKNQSSEKQRNPSLKKLPLMLRRRFSAIGKCAVEASMPMLAEGQHIPLVFASRHGDVGLTLSLLESIAKNEPLSPTSFSLAVHNAVSGLLSIARKDPSETTAIAATENLIPLALLEAASQLQVHDQVLCIICDMPLPDLYKPFADSPLFPYAIAIVLSRQEGETLSLENQPLNKSTSSPQDDELKELIALLCHQSSTAHFLNKQLNTEWIIKR</sequence>
<dbReference type="AlphaFoldDB" id="A0A934N750"/>
<name>A0A934N750_9GAMM</name>
<gene>
    <name evidence="2" type="ORF">I8J31_13550</name>
</gene>
<dbReference type="InterPro" id="IPR014030">
    <property type="entry name" value="Ketoacyl_synth_N"/>
</dbReference>
<organism evidence="2 3">
    <name type="scientific">Marinomonas transparens</name>
    <dbReference type="NCBI Taxonomy" id="2795388"/>
    <lineage>
        <taxon>Bacteria</taxon>
        <taxon>Pseudomonadati</taxon>
        <taxon>Pseudomonadota</taxon>
        <taxon>Gammaproteobacteria</taxon>
        <taxon>Oceanospirillales</taxon>
        <taxon>Oceanospirillaceae</taxon>
        <taxon>Marinomonas</taxon>
    </lineage>
</organism>
<keyword evidence="3" id="KW-1185">Reference proteome</keyword>
<protein>
    <submittedName>
        <fullName evidence="2">Beta-ketoacyl synthase chain length factor</fullName>
    </submittedName>
</protein>
<dbReference type="Proteomes" id="UP000628710">
    <property type="component" value="Unassembled WGS sequence"/>
</dbReference>
<comment type="caution">
    <text evidence="2">The sequence shown here is derived from an EMBL/GenBank/DDBJ whole genome shotgun (WGS) entry which is preliminary data.</text>
</comment>
<feature type="domain" description="Beta-ketoacyl synthase-like N-terminal" evidence="1">
    <location>
        <begin position="22"/>
        <end position="227"/>
    </location>
</feature>
<dbReference type="RefSeq" id="WP_199469113.1">
    <property type="nucleotide sequence ID" value="NZ_JAEMNX010000017.1"/>
</dbReference>
<reference evidence="2" key="1">
    <citation type="submission" date="2020-12" db="EMBL/GenBank/DDBJ databases">
        <title>Marinomonas arctica sp. nov., a psychrotolerant bacterium isolated from the Arctic.</title>
        <authorList>
            <person name="Zhang Y."/>
        </authorList>
    </citation>
    <scope>NUCLEOTIDE SEQUENCE</scope>
    <source>
        <strain evidence="2">C1424</strain>
    </source>
</reference>
<proteinExistence type="predicted"/>
<dbReference type="EMBL" id="JAEMNX010000017">
    <property type="protein sequence ID" value="MBJ7538706.1"/>
    <property type="molecule type" value="Genomic_DNA"/>
</dbReference>
<accession>A0A934N750</accession>